<dbReference type="InterPro" id="IPR002509">
    <property type="entry name" value="NODB_dom"/>
</dbReference>
<dbReference type="PANTHER" id="PTHR10587">
    <property type="entry name" value="GLYCOSYL TRANSFERASE-RELATED"/>
    <property type="match status" value="1"/>
</dbReference>
<dbReference type="RefSeq" id="WP_091688386.1">
    <property type="nucleotide sequence ID" value="NZ_BAABFM010000045.1"/>
</dbReference>
<dbReference type="Pfam" id="PF01522">
    <property type="entry name" value="Polysacc_deac_1"/>
    <property type="match status" value="1"/>
</dbReference>
<evidence type="ECO:0000259" key="3">
    <source>
        <dbReference type="PROSITE" id="PS51677"/>
    </source>
</evidence>
<reference evidence="4 5" key="1">
    <citation type="submission" date="2016-10" db="EMBL/GenBank/DDBJ databases">
        <authorList>
            <person name="de Groot N.N."/>
        </authorList>
    </citation>
    <scope>NUCLEOTIDE SEQUENCE [LARGE SCALE GENOMIC DNA]</scope>
    <source>
        <strain evidence="4 5">DSM 1283</strain>
    </source>
</reference>
<evidence type="ECO:0000256" key="2">
    <source>
        <dbReference type="SAM" id="Phobius"/>
    </source>
</evidence>
<dbReference type="Proteomes" id="UP000198806">
    <property type="component" value="Unassembled WGS sequence"/>
</dbReference>
<dbReference type="CDD" id="cd10944">
    <property type="entry name" value="CE4_SmPgdA_like"/>
    <property type="match status" value="1"/>
</dbReference>
<feature type="transmembrane region" description="Helical" evidence="2">
    <location>
        <begin position="25"/>
        <end position="47"/>
    </location>
</feature>
<keyword evidence="2" id="KW-1133">Transmembrane helix</keyword>
<keyword evidence="5" id="KW-1185">Reference proteome</keyword>
<evidence type="ECO:0000256" key="1">
    <source>
        <dbReference type="SAM" id="MobiDB-lite"/>
    </source>
</evidence>
<dbReference type="PANTHER" id="PTHR10587:SF125">
    <property type="entry name" value="POLYSACCHARIDE DEACETYLASE YHEN-RELATED"/>
    <property type="match status" value="1"/>
</dbReference>
<sequence length="412" mass="47026">MEQEKTSADKVSLVSRHNRVKRIKATIIVLIIVFLLLPTILCIIMFFKMRSLQKQIDVLMIERYGVTYHELFEKNNESIAHAAVVKYNNSIGTDNALDKNDESQTGDNNTEDETVNTETKKPDIENPEKRVHNTDLSEPESFSGETEETSDESKDISDEWKESSDGWKDITDESQESEESLESAPVTEKKAEKEDLDLSKEGYTFESSKTVYLTFDDGPSKYTSDILDMLDTYNVKATFFVIGKTDKHSKEMYKRIIDDGHSLGIHSYSHVYDKVYNSLEDFEKDFTKLSDLLYDTTGYIPSLYRFPGGSGNSVSKVDIHELIRFLKEKSVVYFDWNVVNGDATGIDYSPEELYSNVMEGIKIHNTSIVLMHDTDTKENTIKSLESILKTLTEQDVNILPLTDDVTPIRQVK</sequence>
<organism evidence="4 5">
    <name type="scientific">Anaerocolumna aminovalerica</name>
    <dbReference type="NCBI Taxonomy" id="1527"/>
    <lineage>
        <taxon>Bacteria</taxon>
        <taxon>Bacillati</taxon>
        <taxon>Bacillota</taxon>
        <taxon>Clostridia</taxon>
        <taxon>Lachnospirales</taxon>
        <taxon>Lachnospiraceae</taxon>
        <taxon>Anaerocolumna</taxon>
    </lineage>
</organism>
<dbReference type="EMBL" id="FOWD01000043">
    <property type="protein sequence ID" value="SFO58616.1"/>
    <property type="molecule type" value="Genomic_DNA"/>
</dbReference>
<dbReference type="InterPro" id="IPR050248">
    <property type="entry name" value="Polysacc_deacetylase_ArnD"/>
</dbReference>
<keyword evidence="2" id="KW-0812">Transmembrane</keyword>
<proteinExistence type="predicted"/>
<feature type="compositionally biased region" description="Acidic residues" evidence="1">
    <location>
        <begin position="172"/>
        <end position="181"/>
    </location>
</feature>
<dbReference type="GO" id="GO:0016810">
    <property type="term" value="F:hydrolase activity, acting on carbon-nitrogen (but not peptide) bonds"/>
    <property type="evidence" value="ECO:0007669"/>
    <property type="project" value="InterPro"/>
</dbReference>
<feature type="compositionally biased region" description="Basic and acidic residues" evidence="1">
    <location>
        <begin position="118"/>
        <end position="135"/>
    </location>
</feature>
<keyword evidence="2" id="KW-0472">Membrane</keyword>
<feature type="region of interest" description="Disordered" evidence="1">
    <location>
        <begin position="95"/>
        <end position="195"/>
    </location>
</feature>
<dbReference type="PROSITE" id="PS51677">
    <property type="entry name" value="NODB"/>
    <property type="match status" value="1"/>
</dbReference>
<name>A0A1I5IEH2_9FIRM</name>
<accession>A0A1I5IEH2</accession>
<dbReference type="GO" id="GO:0005975">
    <property type="term" value="P:carbohydrate metabolic process"/>
    <property type="evidence" value="ECO:0007669"/>
    <property type="project" value="InterPro"/>
</dbReference>
<dbReference type="Gene3D" id="3.20.20.370">
    <property type="entry name" value="Glycoside hydrolase/deacetylase"/>
    <property type="match status" value="1"/>
</dbReference>
<evidence type="ECO:0000313" key="5">
    <source>
        <dbReference type="Proteomes" id="UP000198806"/>
    </source>
</evidence>
<dbReference type="SUPFAM" id="SSF88713">
    <property type="entry name" value="Glycoside hydrolase/deacetylase"/>
    <property type="match status" value="1"/>
</dbReference>
<dbReference type="AlphaFoldDB" id="A0A1I5IEH2"/>
<feature type="compositionally biased region" description="Basic and acidic residues" evidence="1">
    <location>
        <begin position="151"/>
        <end position="171"/>
    </location>
</feature>
<gene>
    <name evidence="4" type="ORF">SAMN04489757_14311</name>
</gene>
<protein>
    <submittedName>
        <fullName evidence="4">Peptidoglycan/xylan/chitin deacetylase, PgdA/CDA1 family</fullName>
    </submittedName>
</protein>
<dbReference type="OrthoDB" id="9806342at2"/>
<dbReference type="InterPro" id="IPR011330">
    <property type="entry name" value="Glyco_hydro/deAcase_b/a-brl"/>
</dbReference>
<dbReference type="STRING" id="1527.SAMN04489757_14311"/>
<feature type="domain" description="NodB homology" evidence="3">
    <location>
        <begin position="209"/>
        <end position="399"/>
    </location>
</feature>
<evidence type="ECO:0000313" key="4">
    <source>
        <dbReference type="EMBL" id="SFO58616.1"/>
    </source>
</evidence>